<dbReference type="PROSITE" id="PS51257">
    <property type="entry name" value="PROKAR_LIPOPROTEIN"/>
    <property type="match status" value="1"/>
</dbReference>
<keyword evidence="3" id="KW-1185">Reference proteome</keyword>
<evidence type="ECO:0000313" key="3">
    <source>
        <dbReference type="Proteomes" id="UP000604046"/>
    </source>
</evidence>
<name>A0A812IFH9_9DINO</name>
<dbReference type="EMBL" id="CAJNDS010000270">
    <property type="protein sequence ID" value="CAE7036716.1"/>
    <property type="molecule type" value="Genomic_DNA"/>
</dbReference>
<evidence type="ECO:0000256" key="1">
    <source>
        <dbReference type="SAM" id="SignalP"/>
    </source>
</evidence>
<protein>
    <submittedName>
        <fullName evidence="2">Uncharacterized protein</fullName>
    </submittedName>
</protein>
<feature type="signal peptide" evidence="1">
    <location>
        <begin position="1"/>
        <end position="19"/>
    </location>
</feature>
<reference evidence="2" key="1">
    <citation type="submission" date="2021-02" db="EMBL/GenBank/DDBJ databases">
        <authorList>
            <person name="Dougan E. K."/>
            <person name="Rhodes N."/>
            <person name="Thang M."/>
            <person name="Chan C."/>
        </authorList>
    </citation>
    <scope>NUCLEOTIDE SEQUENCE</scope>
</reference>
<comment type="caution">
    <text evidence="2">The sequence shown here is derived from an EMBL/GenBank/DDBJ whole genome shotgun (WGS) entry which is preliminary data.</text>
</comment>
<accession>A0A812IFH9</accession>
<evidence type="ECO:0000313" key="2">
    <source>
        <dbReference type="EMBL" id="CAE7036716.1"/>
    </source>
</evidence>
<sequence length="342" mass="37057">MTCSCFRALLLACCAVIGCQEKLRTIVSVDLAGFFFRFAAIPPKTALAVAYLLHEPSVEVLALAAGFGESRTWYQQLLLRHPCKAAETFLADLKRKDVPVVCGLAAGNFLQRSPLDALEELMAGGNEAAWLVLDSMTAAAAVTLPSLKSSRRISEFVFAGPGLRWFGAEPSAFGAAGLMLRGWQDSFTEAAPRLRLVRMTGNSTVLDKEMKRCRGSWMTHHFLRAPVVTTIQKHMSVMFMASTLSTTGSFMSSSLLGILNLVFPQDQDAPLLAAALVAQAEGCAAVSLGGQIQVSPESCRQEKREDPPDTLYVKLQDMTDTSHIRVVDTLCDVALPKVAEEL</sequence>
<keyword evidence="1" id="KW-0732">Signal</keyword>
<feature type="chain" id="PRO_5032413583" evidence="1">
    <location>
        <begin position="20"/>
        <end position="342"/>
    </location>
</feature>
<organism evidence="2 3">
    <name type="scientific">Symbiodinium natans</name>
    <dbReference type="NCBI Taxonomy" id="878477"/>
    <lineage>
        <taxon>Eukaryota</taxon>
        <taxon>Sar</taxon>
        <taxon>Alveolata</taxon>
        <taxon>Dinophyceae</taxon>
        <taxon>Suessiales</taxon>
        <taxon>Symbiodiniaceae</taxon>
        <taxon>Symbiodinium</taxon>
    </lineage>
</organism>
<gene>
    <name evidence="2" type="ORF">SNAT2548_LOCUS4426</name>
</gene>
<dbReference type="Proteomes" id="UP000604046">
    <property type="component" value="Unassembled WGS sequence"/>
</dbReference>
<proteinExistence type="predicted"/>
<dbReference type="AlphaFoldDB" id="A0A812IFH9"/>
<dbReference type="OrthoDB" id="435433at2759"/>